<evidence type="ECO:0000313" key="13">
    <source>
        <dbReference type="EMBL" id="MBN9412395.1"/>
    </source>
</evidence>
<dbReference type="GO" id="GO:0050567">
    <property type="term" value="F:glutaminyl-tRNA synthase (glutamine-hydrolyzing) activity"/>
    <property type="evidence" value="ECO:0007669"/>
    <property type="project" value="UniProtKB-UniRule"/>
</dbReference>
<dbReference type="NCBIfam" id="NF004015">
    <property type="entry name" value="PRK05477.1-5"/>
    <property type="match status" value="1"/>
</dbReference>
<dbReference type="InterPro" id="IPR006075">
    <property type="entry name" value="Asn/Gln-tRNA_Trfase_suB/E_cat"/>
</dbReference>
<dbReference type="Pfam" id="PF02934">
    <property type="entry name" value="GatB_N"/>
    <property type="match status" value="1"/>
</dbReference>
<dbReference type="InterPro" id="IPR023168">
    <property type="entry name" value="GatB_Yqey_C_2"/>
</dbReference>
<proteinExistence type="inferred from homology"/>
<keyword evidence="4 11" id="KW-0436">Ligase</keyword>
<dbReference type="InterPro" id="IPR014746">
    <property type="entry name" value="Gln_synth/guanido_kin_cat_dom"/>
</dbReference>
<evidence type="ECO:0000256" key="11">
    <source>
        <dbReference type="HAMAP-Rule" id="MF_00121"/>
    </source>
</evidence>
<dbReference type="Proteomes" id="UP000664414">
    <property type="component" value="Unassembled WGS sequence"/>
</dbReference>
<dbReference type="AlphaFoldDB" id="A0A8J7PGC6"/>
<dbReference type="SUPFAM" id="SSF55931">
    <property type="entry name" value="Glutamine synthetase/guanido kinase"/>
    <property type="match status" value="1"/>
</dbReference>
<dbReference type="GO" id="GO:0005524">
    <property type="term" value="F:ATP binding"/>
    <property type="evidence" value="ECO:0007669"/>
    <property type="project" value="UniProtKB-KW"/>
</dbReference>
<evidence type="ECO:0000256" key="7">
    <source>
        <dbReference type="ARBA" id="ARBA00022917"/>
    </source>
</evidence>
<comment type="catalytic activity">
    <reaction evidence="10 11">
        <text>L-glutamyl-tRNA(Gln) + L-glutamine + ATP + H2O = L-glutaminyl-tRNA(Gln) + L-glutamate + ADP + phosphate + H(+)</text>
        <dbReference type="Rhea" id="RHEA:17521"/>
        <dbReference type="Rhea" id="RHEA-COMP:9681"/>
        <dbReference type="Rhea" id="RHEA-COMP:9684"/>
        <dbReference type="ChEBI" id="CHEBI:15377"/>
        <dbReference type="ChEBI" id="CHEBI:15378"/>
        <dbReference type="ChEBI" id="CHEBI:29985"/>
        <dbReference type="ChEBI" id="CHEBI:30616"/>
        <dbReference type="ChEBI" id="CHEBI:43474"/>
        <dbReference type="ChEBI" id="CHEBI:58359"/>
        <dbReference type="ChEBI" id="CHEBI:78520"/>
        <dbReference type="ChEBI" id="CHEBI:78521"/>
        <dbReference type="ChEBI" id="CHEBI:456216"/>
    </reaction>
</comment>
<dbReference type="PROSITE" id="PS01234">
    <property type="entry name" value="GATB"/>
    <property type="match status" value="1"/>
</dbReference>
<dbReference type="SUPFAM" id="SSF89095">
    <property type="entry name" value="GatB/YqeY motif"/>
    <property type="match status" value="1"/>
</dbReference>
<keyword evidence="5 11" id="KW-0547">Nucleotide-binding</keyword>
<dbReference type="InterPro" id="IPR017959">
    <property type="entry name" value="Asn/Gln-tRNA_amidoTrfase_suB/E"/>
</dbReference>
<reference evidence="13" key="1">
    <citation type="submission" date="2021-02" db="EMBL/GenBank/DDBJ databases">
        <title>Thiocyanate and organic carbon inputs drive convergent selection for specific autotrophic Afipia and Thiobacillus strains within complex microbiomes.</title>
        <authorList>
            <person name="Huddy R.J."/>
            <person name="Sachdeva R."/>
            <person name="Kadzinga F."/>
            <person name="Kantor R.S."/>
            <person name="Harrison S.T.L."/>
            <person name="Banfield J.F."/>
        </authorList>
    </citation>
    <scope>NUCLEOTIDE SEQUENCE</scope>
    <source>
        <strain evidence="13">SCN18_10_11_15_R4_P_38_20</strain>
    </source>
</reference>
<evidence type="ECO:0000256" key="5">
    <source>
        <dbReference type="ARBA" id="ARBA00022741"/>
    </source>
</evidence>
<evidence type="ECO:0000259" key="12">
    <source>
        <dbReference type="SMART" id="SM00845"/>
    </source>
</evidence>
<evidence type="ECO:0000256" key="4">
    <source>
        <dbReference type="ARBA" id="ARBA00022598"/>
    </source>
</evidence>
<name>A0A8J7PGC6_9PROT</name>
<comment type="subunit">
    <text evidence="2 11">Heterotrimer of A, B and C subunits.</text>
</comment>
<dbReference type="Pfam" id="PF02637">
    <property type="entry name" value="GatB_Yqey"/>
    <property type="match status" value="1"/>
</dbReference>
<evidence type="ECO:0000256" key="10">
    <source>
        <dbReference type="ARBA" id="ARBA00047913"/>
    </source>
</evidence>
<dbReference type="NCBIfam" id="NF004012">
    <property type="entry name" value="PRK05477.1-2"/>
    <property type="match status" value="1"/>
</dbReference>
<comment type="function">
    <text evidence="8 11">Allows the formation of correctly charged Asn-tRNA(Asn) or Gln-tRNA(Gln) through the transamidation of misacylated Asp-tRNA(Asn) or Glu-tRNA(Gln) in organisms which lack either or both of asparaginyl-tRNA or glutaminyl-tRNA synthetases. The reaction takes place in the presence of glutamine and ATP through an activated phospho-Asp-tRNA(Asn) or phospho-Glu-tRNA(Gln).</text>
</comment>
<dbReference type="SMART" id="SM00845">
    <property type="entry name" value="GatB_Yqey"/>
    <property type="match status" value="1"/>
</dbReference>
<dbReference type="InterPro" id="IPR003789">
    <property type="entry name" value="Asn/Gln_tRNA_amidoTrase-B-like"/>
</dbReference>
<dbReference type="InterPro" id="IPR004413">
    <property type="entry name" value="GatB"/>
</dbReference>
<dbReference type="EMBL" id="JAFKGL010000010">
    <property type="protein sequence ID" value="MBN9412395.1"/>
    <property type="molecule type" value="Genomic_DNA"/>
</dbReference>
<dbReference type="EC" id="6.3.5.-" evidence="11"/>
<evidence type="ECO:0000256" key="2">
    <source>
        <dbReference type="ARBA" id="ARBA00011123"/>
    </source>
</evidence>
<dbReference type="NCBIfam" id="TIGR00133">
    <property type="entry name" value="gatB"/>
    <property type="match status" value="1"/>
</dbReference>
<dbReference type="InterPro" id="IPR017958">
    <property type="entry name" value="Gln-tRNA_amidoTrfase_suB_CS"/>
</dbReference>
<feature type="domain" description="Asn/Gln amidotransferase" evidence="12">
    <location>
        <begin position="339"/>
        <end position="491"/>
    </location>
</feature>
<dbReference type="NCBIfam" id="NF004014">
    <property type="entry name" value="PRK05477.1-4"/>
    <property type="match status" value="1"/>
</dbReference>
<comment type="caution">
    <text evidence="13">The sequence shown here is derived from an EMBL/GenBank/DDBJ whole genome shotgun (WGS) entry which is preliminary data.</text>
</comment>
<evidence type="ECO:0000256" key="6">
    <source>
        <dbReference type="ARBA" id="ARBA00022840"/>
    </source>
</evidence>
<dbReference type="GO" id="GO:0006412">
    <property type="term" value="P:translation"/>
    <property type="evidence" value="ECO:0007669"/>
    <property type="project" value="UniProtKB-UniRule"/>
</dbReference>
<dbReference type="PANTHER" id="PTHR11659">
    <property type="entry name" value="GLUTAMYL-TRNA GLN AMIDOTRANSFERASE SUBUNIT B MITOCHONDRIAL AND PROKARYOTIC PET112-RELATED"/>
    <property type="match status" value="1"/>
</dbReference>
<dbReference type="Gene3D" id="1.10.10.410">
    <property type="match status" value="1"/>
</dbReference>
<dbReference type="FunFam" id="1.10.10.410:FF:000001">
    <property type="entry name" value="Aspartyl/glutamyl-tRNA(Asn/Gln) amidotransferase subunit B"/>
    <property type="match status" value="1"/>
</dbReference>
<keyword evidence="6 11" id="KW-0067">ATP-binding</keyword>
<keyword evidence="7 11" id="KW-0648">Protein biosynthesis</keyword>
<gene>
    <name evidence="11 13" type="primary">gatB</name>
    <name evidence="13" type="ORF">J0H12_00515</name>
</gene>
<evidence type="ECO:0000256" key="9">
    <source>
        <dbReference type="ARBA" id="ARBA00047380"/>
    </source>
</evidence>
<organism evidence="13 14">
    <name type="scientific">Candidatus Paracaedimonas acanthamoebae</name>
    <dbReference type="NCBI Taxonomy" id="244581"/>
    <lineage>
        <taxon>Bacteria</taxon>
        <taxon>Pseudomonadati</taxon>
        <taxon>Pseudomonadota</taxon>
        <taxon>Alphaproteobacteria</taxon>
        <taxon>Holosporales</taxon>
        <taxon>Caedimonadaceae</taxon>
        <taxon>Candidatus Paracaedimonas</taxon>
    </lineage>
</organism>
<sequence>MSEKNNYIQGKTGLWEVVIGLEVHAQIASKAKLFSGASTAFGGDPNTQVSFIDAGFPGMLPVINNFCVEQAIKTGLGLNAQINKTSIFDRKNYFYADLPQGYQISQYHYPIVGKGFLEIELEDGTVKRINITRLHLEQDAGKSIHDQHPTKTYIDLNRSGIALMEIVSEPDIRSIEEAQAYIKKLRGLLRYLGTCDGNMEQGSLRADVNVSLRRPGDTYGTRAEIKNVNSVRFMGQAISYEIQRQMEILENGGQIDQETRLFDASKGITRSMRNKENAHDYRYFPDPDLPPLILNDEEIEHIRGMLPELPDAKKARFIKDYQLPSYDAGVLSSELETVFYFETALKFLKETTEKSIKLLANWIIGELFAALNRDSLLIEDSKISAQSLAELVNFIHEETISGRLAKDIFAEMWETGEHPDKIIHTKGLVQVSDEGAIATVIDKVLSENQDKVTEYQSGKDKLLGFFVGQVMKLMQGKGNPAIINKILLEKLKP</sequence>
<dbReference type="GO" id="GO:0070681">
    <property type="term" value="P:glutaminyl-tRNAGln biosynthesis via transamidation"/>
    <property type="evidence" value="ECO:0007669"/>
    <property type="project" value="TreeGrafter"/>
</dbReference>
<comment type="similarity">
    <text evidence="1 11">Belongs to the GatB/GatE family. GatB subfamily.</text>
</comment>
<evidence type="ECO:0000256" key="8">
    <source>
        <dbReference type="ARBA" id="ARBA00024799"/>
    </source>
</evidence>
<dbReference type="InterPro" id="IPR018027">
    <property type="entry name" value="Asn/Gln_amidotransferase"/>
</dbReference>
<protein>
    <recommendedName>
        <fullName evidence="3 11">Aspartyl/glutamyl-tRNA(Asn/Gln) amidotransferase subunit B</fullName>
        <shortName evidence="11">Asp/Glu-ADT subunit B</shortName>
        <ecNumber evidence="11">6.3.5.-</ecNumber>
    </recommendedName>
</protein>
<evidence type="ECO:0000313" key="14">
    <source>
        <dbReference type="Proteomes" id="UP000664414"/>
    </source>
</evidence>
<dbReference type="Gene3D" id="1.10.150.380">
    <property type="entry name" value="GatB domain, N-terminal subdomain"/>
    <property type="match status" value="1"/>
</dbReference>
<dbReference type="InterPro" id="IPR042114">
    <property type="entry name" value="GatB_C_1"/>
</dbReference>
<evidence type="ECO:0000256" key="3">
    <source>
        <dbReference type="ARBA" id="ARBA00016923"/>
    </source>
</evidence>
<dbReference type="HAMAP" id="MF_00121">
    <property type="entry name" value="GatB"/>
    <property type="match status" value="1"/>
</dbReference>
<dbReference type="PANTHER" id="PTHR11659:SF0">
    <property type="entry name" value="GLUTAMYL-TRNA(GLN) AMIDOTRANSFERASE SUBUNIT B, MITOCHONDRIAL"/>
    <property type="match status" value="1"/>
</dbReference>
<evidence type="ECO:0000256" key="1">
    <source>
        <dbReference type="ARBA" id="ARBA00005306"/>
    </source>
</evidence>
<accession>A0A8J7PGC6</accession>
<comment type="catalytic activity">
    <reaction evidence="9 11">
        <text>L-aspartyl-tRNA(Asn) + L-glutamine + ATP + H2O = L-asparaginyl-tRNA(Asn) + L-glutamate + ADP + phosphate + 2 H(+)</text>
        <dbReference type="Rhea" id="RHEA:14513"/>
        <dbReference type="Rhea" id="RHEA-COMP:9674"/>
        <dbReference type="Rhea" id="RHEA-COMP:9677"/>
        <dbReference type="ChEBI" id="CHEBI:15377"/>
        <dbReference type="ChEBI" id="CHEBI:15378"/>
        <dbReference type="ChEBI" id="CHEBI:29985"/>
        <dbReference type="ChEBI" id="CHEBI:30616"/>
        <dbReference type="ChEBI" id="CHEBI:43474"/>
        <dbReference type="ChEBI" id="CHEBI:58359"/>
        <dbReference type="ChEBI" id="CHEBI:78515"/>
        <dbReference type="ChEBI" id="CHEBI:78516"/>
        <dbReference type="ChEBI" id="CHEBI:456216"/>
    </reaction>
</comment>